<dbReference type="Pfam" id="PF03062">
    <property type="entry name" value="MBOAT"/>
    <property type="match status" value="1"/>
</dbReference>
<evidence type="ECO:0000256" key="8">
    <source>
        <dbReference type="ARBA" id="ARBA00023136"/>
    </source>
</evidence>
<evidence type="ECO:0000256" key="2">
    <source>
        <dbReference type="ARBA" id="ARBA00005189"/>
    </source>
</evidence>
<dbReference type="GO" id="GO:0019432">
    <property type="term" value="P:triglyceride biosynthetic process"/>
    <property type="evidence" value="ECO:0007669"/>
    <property type="project" value="TreeGrafter"/>
</dbReference>
<keyword evidence="15" id="KW-1185">Reference proteome</keyword>
<dbReference type="EMBL" id="JAHBMH010000062">
    <property type="protein sequence ID" value="KAK1934705.1"/>
    <property type="molecule type" value="Genomic_DNA"/>
</dbReference>
<feature type="transmembrane region" description="Helical" evidence="13">
    <location>
        <begin position="463"/>
        <end position="484"/>
    </location>
</feature>
<dbReference type="PANTHER" id="PTHR10408">
    <property type="entry name" value="STEROL O-ACYLTRANSFERASE"/>
    <property type="match status" value="1"/>
</dbReference>
<feature type="transmembrane region" description="Helical" evidence="13">
    <location>
        <begin position="136"/>
        <end position="154"/>
    </location>
</feature>
<comment type="caution">
    <text evidence="14">The sequence shown here is derived from an EMBL/GenBank/DDBJ whole genome shotgun (WGS) entry which is preliminary data.</text>
</comment>
<evidence type="ECO:0000256" key="4">
    <source>
        <dbReference type="ARBA" id="ARBA00022679"/>
    </source>
</evidence>
<evidence type="ECO:0000256" key="9">
    <source>
        <dbReference type="ARBA" id="ARBA00023315"/>
    </source>
</evidence>
<comment type="pathway">
    <text evidence="2">Lipid metabolism.</text>
</comment>
<keyword evidence="5 13" id="KW-0812">Transmembrane</keyword>
<dbReference type="InterPro" id="IPR014371">
    <property type="entry name" value="Oat_ACAT_DAG_ARE"/>
</dbReference>
<keyword evidence="6 10" id="KW-0256">Endoplasmic reticulum</keyword>
<dbReference type="GO" id="GO:0005789">
    <property type="term" value="C:endoplasmic reticulum membrane"/>
    <property type="evidence" value="ECO:0007669"/>
    <property type="project" value="UniProtKB-SubCell"/>
</dbReference>
<evidence type="ECO:0000256" key="1">
    <source>
        <dbReference type="ARBA" id="ARBA00004477"/>
    </source>
</evidence>
<comment type="similarity">
    <text evidence="3 10">Belongs to the membrane-bound acyltransferase family. Sterol o-acyltransferase subfamily.</text>
</comment>
<dbReference type="GO" id="GO:0004144">
    <property type="term" value="F:diacylglycerol O-acyltransferase activity"/>
    <property type="evidence" value="ECO:0007669"/>
    <property type="project" value="UniProtKB-ARBA"/>
</dbReference>
<evidence type="ECO:0000256" key="3">
    <source>
        <dbReference type="ARBA" id="ARBA00009010"/>
    </source>
</evidence>
<evidence type="ECO:0000256" key="6">
    <source>
        <dbReference type="ARBA" id="ARBA00022824"/>
    </source>
</evidence>
<evidence type="ECO:0000313" key="15">
    <source>
        <dbReference type="Proteomes" id="UP001195914"/>
    </source>
</evidence>
<keyword evidence="8 10" id="KW-0472">Membrane</keyword>
<evidence type="ECO:0000256" key="7">
    <source>
        <dbReference type="ARBA" id="ARBA00022989"/>
    </source>
</evidence>
<feature type="transmembrane region" description="Helical" evidence="13">
    <location>
        <begin position="496"/>
        <end position="516"/>
    </location>
</feature>
<dbReference type="InterPro" id="IPR004299">
    <property type="entry name" value="MBOAT_fam"/>
</dbReference>
<feature type="transmembrane region" description="Helical" evidence="13">
    <location>
        <begin position="390"/>
        <end position="416"/>
    </location>
</feature>
<keyword evidence="9 10" id="KW-0012">Acyltransferase</keyword>
<proteinExistence type="inferred from homology"/>
<evidence type="ECO:0000313" key="14">
    <source>
        <dbReference type="EMBL" id="KAK1934705.1"/>
    </source>
</evidence>
<accession>A0AAD9GAB7</accession>
<keyword evidence="4 10" id="KW-0808">Transferase</keyword>
<keyword evidence="7 13" id="KW-1133">Transmembrane helix</keyword>
<feature type="region of interest" description="Disordered" evidence="12">
    <location>
        <begin position="61"/>
        <end position="84"/>
    </location>
</feature>
<comment type="subcellular location">
    <subcellularLocation>
        <location evidence="1 10">Endoplasmic reticulum membrane</location>
        <topology evidence="1 10">Multi-pass membrane protein</topology>
    </subcellularLocation>
</comment>
<dbReference type="PIRSF" id="PIRSF000439">
    <property type="entry name" value="Oat_ACAT_DAG_ARE"/>
    <property type="match status" value="1"/>
</dbReference>
<dbReference type="AlphaFoldDB" id="A0AAD9GAB7"/>
<feature type="transmembrane region" description="Helical" evidence="13">
    <location>
        <begin position="220"/>
        <end position="239"/>
    </location>
</feature>
<evidence type="ECO:0000256" key="11">
    <source>
        <dbReference type="PIRSR" id="PIRSR000439-1"/>
    </source>
</evidence>
<evidence type="ECO:0000256" key="12">
    <source>
        <dbReference type="SAM" id="MobiDB-lite"/>
    </source>
</evidence>
<evidence type="ECO:0000256" key="5">
    <source>
        <dbReference type="ARBA" id="ARBA00022692"/>
    </source>
</evidence>
<sequence length="567" mass="65276">MNQPTNNKAPVSRLCKKVTRSMSTLLRAAKTPDETVELQPPSNSSIIATSKDSDIDAIVETLPSHGQRRDSIGDSRASQKRAHSAPNRNFGYWYLEGHSKYKDQSHYRGRPLHETLHTDFRMSLLSSNAKHLNLKGFMNLACVILVVINFRMVVANFRKYGTFESCSLNHVSGLLLEFPTVFKVMHNDWPLTRCCIKVHISIIFAWGIERFIAPLSTSPLTIPVVFLQLVNLAIVLYYPYLTVVVLKTEPALSAVMLATSVVWALKIYSFHHVCYDYRRAVCNSEDLSEICKTRMEAKAASHYPGCIKLVELYRFIIMPTVCFQFYYPMNRRIKWVNALRHFGQFLFLLAVARIIADQYIVITVSSTFTMEEFKSANFSTVAYHIIDRMLLLSIPVLYCWLTMFVVIFHHWCNFLAEITRFGDRRFYGDWWNASCFGEYWRKWNLPIHQFIVRHISKPLNTLGIPWTISAVIVFTISAALHEYLISVPLGLGWTGYVFWAMMCQIPLLLLTRAEVVSCCIINADTSQVRRNRTLGNILFWCLFCFTGQPLGVLLYWYLWGVKQGSIV</sequence>
<evidence type="ECO:0000256" key="10">
    <source>
        <dbReference type="PIRNR" id="PIRNR000439"/>
    </source>
</evidence>
<name>A0AAD9GAB7_BABDI</name>
<reference evidence="14" key="1">
    <citation type="journal article" date="2014" name="Nucleic Acids Res.">
        <title>The evolutionary dynamics of variant antigen genes in Babesia reveal a history of genomic innovation underlying host-parasite interaction.</title>
        <authorList>
            <person name="Jackson A.P."/>
            <person name="Otto T.D."/>
            <person name="Darby A."/>
            <person name="Ramaprasad A."/>
            <person name="Xia D."/>
            <person name="Echaide I.E."/>
            <person name="Farber M."/>
            <person name="Gahlot S."/>
            <person name="Gamble J."/>
            <person name="Gupta D."/>
            <person name="Gupta Y."/>
            <person name="Jackson L."/>
            <person name="Malandrin L."/>
            <person name="Malas T.B."/>
            <person name="Moussa E."/>
            <person name="Nair M."/>
            <person name="Reid A.J."/>
            <person name="Sanders M."/>
            <person name="Sharma J."/>
            <person name="Tracey A."/>
            <person name="Quail M.A."/>
            <person name="Weir W."/>
            <person name="Wastling J.M."/>
            <person name="Hall N."/>
            <person name="Willadsen P."/>
            <person name="Lingelbach K."/>
            <person name="Shiels B."/>
            <person name="Tait A."/>
            <person name="Berriman M."/>
            <person name="Allred D.R."/>
            <person name="Pain A."/>
        </authorList>
    </citation>
    <scope>NUCLEOTIDE SEQUENCE</scope>
    <source>
        <strain evidence="14">1802A</strain>
    </source>
</reference>
<dbReference type="PANTHER" id="PTHR10408:SF7">
    <property type="entry name" value="DIACYLGLYCEROL O-ACYLTRANSFERASE 1"/>
    <property type="match status" value="1"/>
</dbReference>
<reference evidence="14" key="2">
    <citation type="submission" date="2021-05" db="EMBL/GenBank/DDBJ databases">
        <authorList>
            <person name="Pain A."/>
        </authorList>
    </citation>
    <scope>NUCLEOTIDE SEQUENCE</scope>
    <source>
        <strain evidence="14">1802A</strain>
    </source>
</reference>
<feature type="active site" evidence="11">
    <location>
        <position position="481"/>
    </location>
</feature>
<feature type="transmembrane region" description="Helical" evidence="13">
    <location>
        <begin position="251"/>
        <end position="269"/>
    </location>
</feature>
<feature type="transmembrane region" description="Helical" evidence="13">
    <location>
        <begin position="345"/>
        <end position="370"/>
    </location>
</feature>
<evidence type="ECO:0000256" key="13">
    <source>
        <dbReference type="SAM" id="Phobius"/>
    </source>
</evidence>
<protein>
    <recommendedName>
        <fullName evidence="10">O-acyltransferase</fullName>
    </recommendedName>
</protein>
<organism evidence="14 15">
    <name type="scientific">Babesia divergens</name>
    <dbReference type="NCBI Taxonomy" id="32595"/>
    <lineage>
        <taxon>Eukaryota</taxon>
        <taxon>Sar</taxon>
        <taxon>Alveolata</taxon>
        <taxon>Apicomplexa</taxon>
        <taxon>Aconoidasida</taxon>
        <taxon>Piroplasmida</taxon>
        <taxon>Babesiidae</taxon>
        <taxon>Babesia</taxon>
    </lineage>
</organism>
<dbReference type="Proteomes" id="UP001195914">
    <property type="component" value="Unassembled WGS sequence"/>
</dbReference>
<feature type="transmembrane region" description="Helical" evidence="13">
    <location>
        <begin position="537"/>
        <end position="558"/>
    </location>
</feature>
<gene>
    <name evidence="14" type="ORF">X943_000207</name>
</gene>